<keyword evidence="4" id="KW-1185">Reference proteome</keyword>
<dbReference type="Pfam" id="PF07510">
    <property type="entry name" value="GmrSD_C"/>
    <property type="match status" value="1"/>
</dbReference>
<proteinExistence type="predicted"/>
<dbReference type="EMBL" id="FUYB01000001">
    <property type="protein sequence ID" value="SKA67450.1"/>
    <property type="molecule type" value="Genomic_DNA"/>
</dbReference>
<dbReference type="RefSeq" id="WP_078920561.1">
    <property type="nucleotide sequence ID" value="NZ_FUYB01000001.1"/>
</dbReference>
<dbReference type="PANTHER" id="PTHR35149">
    <property type="entry name" value="SLL5132 PROTEIN"/>
    <property type="match status" value="1"/>
</dbReference>
<feature type="domain" description="GmrSD restriction endonucleases C-terminal" evidence="2">
    <location>
        <begin position="631"/>
        <end position="758"/>
    </location>
</feature>
<dbReference type="Pfam" id="PF03235">
    <property type="entry name" value="GmrSD_N"/>
    <property type="match status" value="1"/>
</dbReference>
<dbReference type="OrthoDB" id="9798761at2"/>
<accession>A0A1T4VR66</accession>
<dbReference type="Proteomes" id="UP000190460">
    <property type="component" value="Unassembled WGS sequence"/>
</dbReference>
<feature type="domain" description="GmrSD restriction endonucleases N-terminal" evidence="1">
    <location>
        <begin position="16"/>
        <end position="337"/>
    </location>
</feature>
<gene>
    <name evidence="3" type="ORF">SAMN02745130_00037</name>
</gene>
<evidence type="ECO:0000259" key="1">
    <source>
        <dbReference type="Pfam" id="PF03235"/>
    </source>
</evidence>
<organism evidence="3 4">
    <name type="scientific">Thiothrix eikelboomii</name>
    <dbReference type="NCBI Taxonomy" id="92487"/>
    <lineage>
        <taxon>Bacteria</taxon>
        <taxon>Pseudomonadati</taxon>
        <taxon>Pseudomonadota</taxon>
        <taxon>Gammaproteobacteria</taxon>
        <taxon>Thiotrichales</taxon>
        <taxon>Thiotrichaceae</taxon>
        <taxon>Thiothrix</taxon>
    </lineage>
</organism>
<protein>
    <recommendedName>
        <fullName evidence="5">DUF262 domain-containing protein</fullName>
    </recommendedName>
</protein>
<evidence type="ECO:0000313" key="3">
    <source>
        <dbReference type="EMBL" id="SKA67450.1"/>
    </source>
</evidence>
<dbReference type="InterPro" id="IPR011089">
    <property type="entry name" value="GmrSD_C"/>
</dbReference>
<name>A0A1T4VR66_9GAMM</name>
<reference evidence="3 4" key="1">
    <citation type="submission" date="2017-02" db="EMBL/GenBank/DDBJ databases">
        <authorList>
            <person name="Peterson S.W."/>
        </authorList>
    </citation>
    <scope>NUCLEOTIDE SEQUENCE [LARGE SCALE GENOMIC DNA]</scope>
    <source>
        <strain evidence="3 4">ATCC 49788</strain>
    </source>
</reference>
<dbReference type="PANTHER" id="PTHR35149:SF1">
    <property type="entry name" value="DUF5655 DOMAIN-CONTAINING PROTEIN"/>
    <property type="match status" value="1"/>
</dbReference>
<dbReference type="InterPro" id="IPR004919">
    <property type="entry name" value="GmrSD_N"/>
</dbReference>
<evidence type="ECO:0000313" key="4">
    <source>
        <dbReference type="Proteomes" id="UP000190460"/>
    </source>
</evidence>
<dbReference type="STRING" id="92487.SAMN02745130_00037"/>
<dbReference type="AlphaFoldDB" id="A0A1T4VR66"/>
<sequence>MDIKDVFSAQPKSVWEYLCENGQGLYIPAYQRHYSWDKNKISRLIEDTCHGFSTLVEREDAITFIGTIIAIHDMNMTTVEPAVKGEVPAKVMTIIDGQQRLTTILLINTVLHEEIKIAASKLDRNDDAQDWIHDESMKVVNRLGKTFEEDTNLGDDLFRYYPRMIRSYDDSWSRKQKTASYISPIGHYLHEYGNHSRSTNSKDKFKYETPNINFDKDRYDGLKDARIAIQKIIENITKNNKSDERLEVPKFDLIMESTVFQNILIRTEVPDNVHELLKSDNKRYENLLRIVFFANFVLDRIAITIVTAKNEDYAFDMFESLNTTGEPLTAFETFKPRVVYSEKLAEYKSTPSYSYINQVENYLESFAKTKDKQDATSRLIISFGLAERGKSLSKRLSEQRRFLKDSYEEADVSNIEERRDFLQHLSHNAIFMKKVWTIDKKEKPDLSPIESDVALLCIDFLKKLSHTITIGLLVRYYSQVMKSDAESRNEAISEFISVVKAVTAFSVLWRSSRKTTDGIDSIYRDLMYSGHSNSDGSIKLEPIARHRNSLALPKADTLKKALIDKLKEKGGISCKEDWVKQVSYNPIYSTKSIVARFLLLASAHDNVIDESNPGLTKIGKKGVLPLFNFRTWNDDSSQTVEHIAPQSKSTDWLATIYESPDTINKLGNLTLLPSLENSSIGNGSWQKKKLMYKILSTETLDNLNQLMLEAKNEGMIISESTTKILDQSSYLPMVKSIARVEGAWTKEIIEERTVRIADLAWQHIAPWLNIEV</sequence>
<evidence type="ECO:0008006" key="5">
    <source>
        <dbReference type="Google" id="ProtNLM"/>
    </source>
</evidence>
<evidence type="ECO:0000259" key="2">
    <source>
        <dbReference type="Pfam" id="PF07510"/>
    </source>
</evidence>